<dbReference type="GO" id="GO:0000213">
    <property type="term" value="F:tRNA-intron lyase activity"/>
    <property type="evidence" value="ECO:0007669"/>
    <property type="project" value="UniProtKB-UniRule"/>
</dbReference>
<dbReference type="PANTHER" id="PTHR13070:SF0">
    <property type="entry name" value="TRNA-SPLICING ENDONUCLEASE SUBUNIT SEN34"/>
    <property type="match status" value="1"/>
</dbReference>
<feature type="active site" evidence="5">
    <location>
        <position position="217"/>
    </location>
</feature>
<dbReference type="Pfam" id="PF01974">
    <property type="entry name" value="tRNA_int_endo"/>
    <property type="match status" value="1"/>
</dbReference>
<gene>
    <name evidence="8" type="ORF">APLA_LOCUS13105</name>
    <name evidence="9" type="ORF">APLA_LOCUS16809</name>
</gene>
<keyword evidence="2 4" id="KW-0819">tRNA processing</keyword>
<evidence type="ECO:0000256" key="3">
    <source>
        <dbReference type="ARBA" id="ARBA00023239"/>
    </source>
</evidence>
<dbReference type="Proteomes" id="UP000494106">
    <property type="component" value="Unassembled WGS sequence"/>
</dbReference>
<dbReference type="GO" id="GO:0000214">
    <property type="term" value="C:tRNA-intron endonuclease complex"/>
    <property type="evidence" value="ECO:0007669"/>
    <property type="project" value="UniProtKB-UniRule"/>
</dbReference>
<dbReference type="InterPro" id="IPR016690">
    <property type="entry name" value="TSEN34"/>
</dbReference>
<evidence type="ECO:0000313" key="10">
    <source>
        <dbReference type="Proteomes" id="UP000494106"/>
    </source>
</evidence>
<reference evidence="10 11" key="1">
    <citation type="submission" date="2020-04" db="EMBL/GenBank/DDBJ databases">
        <authorList>
            <person name="Wallbank WR R."/>
            <person name="Pardo Diaz C."/>
            <person name="Kozak K."/>
            <person name="Martin S."/>
            <person name="Jiggins C."/>
            <person name="Moest M."/>
            <person name="Warren A I."/>
            <person name="Byers J.R.P. K."/>
            <person name="Montejo-Kovacevich G."/>
            <person name="Yen C E."/>
        </authorList>
    </citation>
    <scope>NUCLEOTIDE SEQUENCE [LARGE SCALE GENOMIC DNA]</scope>
</reference>
<evidence type="ECO:0000259" key="7">
    <source>
        <dbReference type="Pfam" id="PF26577"/>
    </source>
</evidence>
<dbReference type="GO" id="GO:0000379">
    <property type="term" value="P:tRNA-type intron splice site recognition and cleavage"/>
    <property type="evidence" value="ECO:0007669"/>
    <property type="project" value="UniProtKB-UniRule"/>
</dbReference>
<evidence type="ECO:0000256" key="4">
    <source>
        <dbReference type="PIRNR" id="PIRNR017250"/>
    </source>
</evidence>
<evidence type="ECO:0000256" key="5">
    <source>
        <dbReference type="PIRSR" id="PIRSR017250-50"/>
    </source>
</evidence>
<dbReference type="CDD" id="cd22363">
    <property type="entry name" value="tRNA-intron_lyase_C"/>
    <property type="match status" value="1"/>
</dbReference>
<comment type="caution">
    <text evidence="9">The sequence shown here is derived from an EMBL/GenBank/DDBJ whole genome shotgun (WGS) entry which is preliminary data.</text>
</comment>
<dbReference type="PIRSF" id="PIRSF017250">
    <property type="entry name" value="tRNA_splic_SEN34"/>
    <property type="match status" value="1"/>
</dbReference>
<dbReference type="AlphaFoldDB" id="A0A8S1BL73"/>
<comment type="similarity">
    <text evidence="1 4">Belongs to the tRNA-intron endonuclease family.</text>
</comment>
<dbReference type="OrthoDB" id="48041at2759"/>
<name>A0A8S1BL73_ARCPL</name>
<feature type="active site" evidence="5">
    <location>
        <position position="257"/>
    </location>
</feature>
<dbReference type="GO" id="GO:0003676">
    <property type="term" value="F:nucleic acid binding"/>
    <property type="evidence" value="ECO:0007669"/>
    <property type="project" value="InterPro"/>
</dbReference>
<dbReference type="Pfam" id="PF26577">
    <property type="entry name" value="TSEN34_N"/>
    <property type="match status" value="1"/>
</dbReference>
<dbReference type="EMBL" id="CADEBC010000550">
    <property type="protein sequence ID" value="CAB3251563.1"/>
    <property type="molecule type" value="Genomic_DNA"/>
</dbReference>
<proteinExistence type="inferred from homology"/>
<feature type="domain" description="TSEN34 N-terminal" evidence="7">
    <location>
        <begin position="2"/>
        <end position="71"/>
    </location>
</feature>
<dbReference type="Gene3D" id="3.40.1350.10">
    <property type="match status" value="1"/>
</dbReference>
<keyword evidence="10" id="KW-1185">Reference proteome</keyword>
<comment type="function">
    <text evidence="4">Constitutes one of the two catalytic subunit of the tRNA-splicing endonuclease complex, a complex responsible for identification and cleavage of the splice sites in pre-tRNA. It cleaves pre-tRNA at the 5'- and 3'-splice sites to release the intron. The products are an intron and two tRNA half-molecules bearing 2',3'-cyclic phosphate and 5'-OH termini. There are no conserved sequences at the splice sites, but the intron is invariably located at the same site in the gene, placing the splice sites an invariant distance from the constant structural features of the tRNA body.</text>
</comment>
<organism evidence="9 11">
    <name type="scientific">Arctia plantaginis</name>
    <name type="common">Wood tiger moth</name>
    <name type="synonym">Phalaena plantaginis</name>
    <dbReference type="NCBI Taxonomy" id="874455"/>
    <lineage>
        <taxon>Eukaryota</taxon>
        <taxon>Metazoa</taxon>
        <taxon>Ecdysozoa</taxon>
        <taxon>Arthropoda</taxon>
        <taxon>Hexapoda</taxon>
        <taxon>Insecta</taxon>
        <taxon>Pterygota</taxon>
        <taxon>Neoptera</taxon>
        <taxon>Endopterygota</taxon>
        <taxon>Lepidoptera</taxon>
        <taxon>Glossata</taxon>
        <taxon>Ditrysia</taxon>
        <taxon>Noctuoidea</taxon>
        <taxon>Erebidae</taxon>
        <taxon>Arctiinae</taxon>
        <taxon>Arctia</taxon>
    </lineage>
</organism>
<evidence type="ECO:0000259" key="6">
    <source>
        <dbReference type="Pfam" id="PF01974"/>
    </source>
</evidence>
<accession>A0A8S1BL73</accession>
<dbReference type="Proteomes" id="UP000494256">
    <property type="component" value="Unassembled WGS sequence"/>
</dbReference>
<protein>
    <recommendedName>
        <fullName evidence="4">tRNA-splicing endonuclease subunit Sen34</fullName>
        <ecNumber evidence="4">4.6.1.16</ecNumber>
    </recommendedName>
</protein>
<dbReference type="InterPro" id="IPR006677">
    <property type="entry name" value="tRNA_intron_Endonuc_cat-like"/>
</dbReference>
<dbReference type="InterPro" id="IPR059049">
    <property type="entry name" value="TSEN34_N"/>
</dbReference>
<evidence type="ECO:0000313" key="9">
    <source>
        <dbReference type="EMBL" id="CAB3259877.1"/>
    </source>
</evidence>
<evidence type="ECO:0000313" key="11">
    <source>
        <dbReference type="Proteomes" id="UP000494256"/>
    </source>
</evidence>
<dbReference type="PANTHER" id="PTHR13070">
    <property type="entry name" value="TRNA-SPLICING ENDONUCLEASE SUBUNIT SEN34-RELATED"/>
    <property type="match status" value="1"/>
</dbReference>
<sequence length="286" mass="32403">MIPLYVEKNGIAYVWNSDDWYKLRAEYRICGALTGSAPVHPRQNEFLGLPLALKSEEAALLVEKGVCTLIQLPNIRSKPTEEEKQVVKELETNAIKEQKEALRKRKIEQLSQKIDIIIAGKQQKLISKGIVGVKMDKETLLQEEINKLPDIAPVHILTHLPLEHNLSTETEVVSIDVLRPSVVEGPGALKYKIFKNLWENDYYITSGSKFGCDYLVYPGDPVRFHATYMVRCVCDQTVEMSPAEFVAFGRLSVSVNKLAVFAFINCSGDVEFQTLQWHENIIRISK</sequence>
<dbReference type="EMBL" id="CADEBD010000745">
    <property type="protein sequence ID" value="CAB3259877.1"/>
    <property type="molecule type" value="Genomic_DNA"/>
</dbReference>
<evidence type="ECO:0000256" key="1">
    <source>
        <dbReference type="ARBA" id="ARBA00008078"/>
    </source>
</evidence>
<feature type="domain" description="tRNA intron endonuclease catalytic" evidence="6">
    <location>
        <begin position="189"/>
        <end position="272"/>
    </location>
</feature>
<keyword evidence="3 4" id="KW-0456">Lyase</keyword>
<evidence type="ECO:0000256" key="2">
    <source>
        <dbReference type="ARBA" id="ARBA00022694"/>
    </source>
</evidence>
<dbReference type="SUPFAM" id="SSF53032">
    <property type="entry name" value="tRNA-intron endonuclease catalytic domain-like"/>
    <property type="match status" value="1"/>
</dbReference>
<feature type="active site" evidence="5">
    <location>
        <position position="225"/>
    </location>
</feature>
<dbReference type="InterPro" id="IPR011856">
    <property type="entry name" value="tRNA_endonuc-like_dom_sf"/>
</dbReference>
<evidence type="ECO:0000313" key="8">
    <source>
        <dbReference type="EMBL" id="CAB3251563.1"/>
    </source>
</evidence>
<dbReference type="InterPro" id="IPR036167">
    <property type="entry name" value="tRNA_intron_Endo_cat-like_sf"/>
</dbReference>
<dbReference type="EC" id="4.6.1.16" evidence="4"/>